<evidence type="ECO:0000313" key="2">
    <source>
        <dbReference type="Proteomes" id="UP000011863"/>
    </source>
</evidence>
<name>A0A6C7EER6_ILUCY</name>
<sequence length="200" mass="23180">MAKKKAVEPDVRRARYEYRVWGRQRSARKKLARMADESSKERVKDCYLLVDDASWNAKVRDNTLKIKQLVEDDAGFQRWSRERHVDAKSTPSPFDEIFEHLRLDRPQRGKSFDLRKAVKALDDVPGVRAVFVTKYRHRYRIGSLRAEATDIQLRNSGDVLHTLSIEGDDLDELIALRKRLGLLDEPNLAVHEAISAESLR</sequence>
<protein>
    <recommendedName>
        <fullName evidence="3">CYTH domain-containing protein</fullName>
    </recommendedName>
</protein>
<accession>A0A6C7EER6</accession>
<dbReference type="KEGG" id="aym:YM304_28040"/>
<dbReference type="AlphaFoldDB" id="A0A6C7EER6"/>
<evidence type="ECO:0000313" key="1">
    <source>
        <dbReference type="EMBL" id="BAN03118.1"/>
    </source>
</evidence>
<dbReference type="Proteomes" id="UP000011863">
    <property type="component" value="Chromosome"/>
</dbReference>
<dbReference type="RefSeq" id="WP_015442365.1">
    <property type="nucleotide sequence ID" value="NC_020520.1"/>
</dbReference>
<dbReference type="EMBL" id="AP012057">
    <property type="protein sequence ID" value="BAN03118.1"/>
    <property type="molecule type" value="Genomic_DNA"/>
</dbReference>
<proteinExistence type="predicted"/>
<evidence type="ECO:0008006" key="3">
    <source>
        <dbReference type="Google" id="ProtNLM"/>
    </source>
</evidence>
<organism evidence="1 2">
    <name type="scientific">Ilumatobacter coccineus (strain NBRC 103263 / KCTC 29153 / YM16-304)</name>
    <dbReference type="NCBI Taxonomy" id="1313172"/>
    <lineage>
        <taxon>Bacteria</taxon>
        <taxon>Bacillati</taxon>
        <taxon>Actinomycetota</taxon>
        <taxon>Acidimicrobiia</taxon>
        <taxon>Acidimicrobiales</taxon>
        <taxon>Ilumatobacteraceae</taxon>
        <taxon>Ilumatobacter</taxon>
    </lineage>
</organism>
<reference evidence="1 2" key="1">
    <citation type="journal article" date="2013" name="Int. J. Syst. Evol. Microbiol.">
        <title>Ilumatobacter nonamiense sp. nov. and Ilumatobacter coccineum sp. nov., isolated from seashore sand.</title>
        <authorList>
            <person name="Matsumoto A."/>
            <person name="Kasai H."/>
            <person name="Matsuo Y."/>
            <person name="Shizuri Y."/>
            <person name="Ichikawa N."/>
            <person name="Fujita N."/>
            <person name="Omura S."/>
            <person name="Takahashi Y."/>
        </authorList>
    </citation>
    <scope>NUCLEOTIDE SEQUENCE [LARGE SCALE GENOMIC DNA]</scope>
    <source>
        <strain evidence="2">NBRC 103263 / KCTC 29153 / YM16-304</strain>
    </source>
</reference>
<keyword evidence="2" id="KW-1185">Reference proteome</keyword>
<gene>
    <name evidence="1" type="ORF">YM304_28040</name>
</gene>